<reference evidence="2 3" key="2">
    <citation type="submission" date="2018-11" db="EMBL/GenBank/DDBJ databases">
        <authorList>
            <consortium name="Pathogen Informatics"/>
        </authorList>
    </citation>
    <scope>NUCLEOTIDE SEQUENCE [LARGE SCALE GENOMIC DNA]</scope>
    <source>
        <strain evidence="2">Dakar</strain>
        <strain evidence="3">Dakar, Senegal</strain>
    </source>
</reference>
<evidence type="ECO:0000313" key="2">
    <source>
        <dbReference type="EMBL" id="VDP74387.1"/>
    </source>
</evidence>
<gene>
    <name evidence="2" type="ORF">SCUD_LOCUS21112</name>
</gene>
<dbReference type="Proteomes" id="UP000279833">
    <property type="component" value="Unassembled WGS sequence"/>
</dbReference>
<name>A0A183L1B3_9TREM</name>
<reference evidence="4" key="1">
    <citation type="submission" date="2016-06" db="UniProtKB">
        <authorList>
            <consortium name="WormBaseParasite"/>
        </authorList>
    </citation>
    <scope>IDENTIFICATION</scope>
</reference>
<proteinExistence type="predicted"/>
<dbReference type="EMBL" id="UZAK01045819">
    <property type="protein sequence ID" value="VDP74387.1"/>
    <property type="molecule type" value="Genomic_DNA"/>
</dbReference>
<feature type="region of interest" description="Disordered" evidence="1">
    <location>
        <begin position="1"/>
        <end position="20"/>
    </location>
</feature>
<evidence type="ECO:0000313" key="4">
    <source>
        <dbReference type="WBParaSite" id="SCUD_0002111501-mRNA-1"/>
    </source>
</evidence>
<dbReference type="AlphaFoldDB" id="A0A183L1B3"/>
<accession>A0A183L1B3</accession>
<protein>
    <submittedName>
        <fullName evidence="2 4">Uncharacterized protein</fullName>
    </submittedName>
</protein>
<sequence length="90" mass="10050">MNKLAHKYSKPERSVKDKEGKTITEIREQRNRLLERFEELLNRPASLNPPNIEAAHTGLPINVHQIIKQIKSGKAAGPGNISAEALKSDI</sequence>
<feature type="compositionally biased region" description="Basic and acidic residues" evidence="1">
    <location>
        <begin position="9"/>
        <end position="20"/>
    </location>
</feature>
<evidence type="ECO:0000313" key="3">
    <source>
        <dbReference type="Proteomes" id="UP000279833"/>
    </source>
</evidence>
<evidence type="ECO:0000256" key="1">
    <source>
        <dbReference type="SAM" id="MobiDB-lite"/>
    </source>
</evidence>
<organism evidence="4">
    <name type="scientific">Schistosoma curassoni</name>
    <dbReference type="NCBI Taxonomy" id="6186"/>
    <lineage>
        <taxon>Eukaryota</taxon>
        <taxon>Metazoa</taxon>
        <taxon>Spiralia</taxon>
        <taxon>Lophotrochozoa</taxon>
        <taxon>Platyhelminthes</taxon>
        <taxon>Trematoda</taxon>
        <taxon>Digenea</taxon>
        <taxon>Strigeidida</taxon>
        <taxon>Schistosomatoidea</taxon>
        <taxon>Schistosomatidae</taxon>
        <taxon>Schistosoma</taxon>
    </lineage>
</organism>
<dbReference type="WBParaSite" id="SCUD_0002111501-mRNA-1">
    <property type="protein sequence ID" value="SCUD_0002111501-mRNA-1"/>
    <property type="gene ID" value="SCUD_0002111501"/>
</dbReference>
<keyword evidence="3" id="KW-1185">Reference proteome</keyword>